<dbReference type="PATRIC" id="fig|1423754.3.peg.401"/>
<sequence length="78" mass="8363">MKEFTLKTLAEYNGEDGKPAYIAVKGKVYDVTKFFAHGAHHGIKAGQDLTEAMTGGAHPHGDDALAHMEPVGVLVDEK</sequence>
<dbReference type="OrthoDB" id="9785263at2"/>
<proteinExistence type="predicted"/>
<dbReference type="Proteomes" id="UP000051223">
    <property type="component" value="Unassembled WGS sequence"/>
</dbReference>
<dbReference type="SMART" id="SM01117">
    <property type="entry name" value="Cyt-b5"/>
    <property type="match status" value="1"/>
</dbReference>
<accession>A0A0R1YMZ7</accession>
<dbReference type="InterPro" id="IPR001199">
    <property type="entry name" value="Cyt_B5-like_heme/steroid-bd"/>
</dbReference>
<dbReference type="RefSeq" id="WP_025080743.1">
    <property type="nucleotide sequence ID" value="NZ_AZGI01000014.1"/>
</dbReference>
<protein>
    <recommendedName>
        <fullName evidence="2">Cytochrome b5 heme-binding domain-containing protein</fullName>
    </recommendedName>
</protein>
<evidence type="ECO:0000256" key="1">
    <source>
        <dbReference type="SAM" id="MobiDB-lite"/>
    </source>
</evidence>
<gene>
    <name evidence="3" type="ORF">FC39_GL000387</name>
</gene>
<dbReference type="eggNOG" id="COG4892">
    <property type="taxonomic scope" value="Bacteria"/>
</dbReference>
<feature type="region of interest" description="Disordered" evidence="1">
    <location>
        <begin position="50"/>
        <end position="78"/>
    </location>
</feature>
<dbReference type="Gene3D" id="3.10.120.10">
    <property type="entry name" value="Cytochrome b5-like heme/steroid binding domain"/>
    <property type="match status" value="1"/>
</dbReference>
<dbReference type="SUPFAM" id="SSF55856">
    <property type="entry name" value="Cytochrome b5-like heme/steroid binding domain"/>
    <property type="match status" value="1"/>
</dbReference>
<organism evidence="3 4">
    <name type="scientific">Lactobacillus hamsteri DSM 5661 = JCM 6256</name>
    <dbReference type="NCBI Taxonomy" id="1423754"/>
    <lineage>
        <taxon>Bacteria</taxon>
        <taxon>Bacillati</taxon>
        <taxon>Bacillota</taxon>
        <taxon>Bacilli</taxon>
        <taxon>Lactobacillales</taxon>
        <taxon>Lactobacillaceae</taxon>
        <taxon>Lactobacillus</taxon>
    </lineage>
</organism>
<name>A0A0R1YMZ7_9LACO</name>
<reference evidence="3 4" key="1">
    <citation type="journal article" date="2015" name="Genome Announc.">
        <title>Expanding the biotechnology potential of lactobacilli through comparative genomics of 213 strains and associated genera.</title>
        <authorList>
            <person name="Sun Z."/>
            <person name="Harris H.M."/>
            <person name="McCann A."/>
            <person name="Guo C."/>
            <person name="Argimon S."/>
            <person name="Zhang W."/>
            <person name="Yang X."/>
            <person name="Jeffery I.B."/>
            <person name="Cooney J.C."/>
            <person name="Kagawa T.F."/>
            <person name="Liu W."/>
            <person name="Song Y."/>
            <person name="Salvetti E."/>
            <person name="Wrobel A."/>
            <person name="Rasinkangas P."/>
            <person name="Parkhill J."/>
            <person name="Rea M.C."/>
            <person name="O'Sullivan O."/>
            <person name="Ritari J."/>
            <person name="Douillard F.P."/>
            <person name="Paul Ross R."/>
            <person name="Yang R."/>
            <person name="Briner A.E."/>
            <person name="Felis G.E."/>
            <person name="de Vos W.M."/>
            <person name="Barrangou R."/>
            <person name="Klaenhammer T.R."/>
            <person name="Caufield P.W."/>
            <person name="Cui Y."/>
            <person name="Zhang H."/>
            <person name="O'Toole P.W."/>
        </authorList>
    </citation>
    <scope>NUCLEOTIDE SEQUENCE [LARGE SCALE GENOMIC DNA]</scope>
    <source>
        <strain evidence="3 4">DSM 5661</strain>
    </source>
</reference>
<evidence type="ECO:0000313" key="3">
    <source>
        <dbReference type="EMBL" id="KRM40572.1"/>
    </source>
</evidence>
<comment type="caution">
    <text evidence="3">The sequence shown here is derived from an EMBL/GenBank/DDBJ whole genome shotgun (WGS) entry which is preliminary data.</text>
</comment>
<feature type="domain" description="Cytochrome b5 heme-binding" evidence="2">
    <location>
        <begin position="4"/>
        <end position="75"/>
    </location>
</feature>
<evidence type="ECO:0000259" key="2">
    <source>
        <dbReference type="SMART" id="SM01117"/>
    </source>
</evidence>
<dbReference type="InterPro" id="IPR036400">
    <property type="entry name" value="Cyt_B5-like_heme/steroid_sf"/>
</dbReference>
<evidence type="ECO:0000313" key="4">
    <source>
        <dbReference type="Proteomes" id="UP000051223"/>
    </source>
</evidence>
<dbReference type="Pfam" id="PF00173">
    <property type="entry name" value="Cyt-b5"/>
    <property type="match status" value="1"/>
</dbReference>
<keyword evidence="4" id="KW-1185">Reference proteome</keyword>
<dbReference type="AlphaFoldDB" id="A0A0R1YMZ7"/>
<dbReference type="EMBL" id="AZGI01000014">
    <property type="protein sequence ID" value="KRM40572.1"/>
    <property type="molecule type" value="Genomic_DNA"/>
</dbReference>